<name>S5DR27_9VIRU</name>
<keyword evidence="1" id="KW-1133">Transmembrane helix</keyword>
<keyword evidence="1" id="KW-0812">Transmembrane</keyword>
<protein>
    <submittedName>
        <fullName evidence="2">AsIV-cont00011-ORF1</fullName>
    </submittedName>
</protein>
<accession>S5DR27</accession>
<proteinExistence type="predicted"/>
<dbReference type="EMBL" id="KC752217">
    <property type="protein sequence ID" value="AGQ20123.1"/>
    <property type="molecule type" value="Genomic_DNA"/>
</dbReference>
<feature type="transmembrane region" description="Helical" evidence="1">
    <location>
        <begin position="54"/>
        <end position="77"/>
    </location>
</feature>
<sequence>MMGFIGFLSSRRIQRVHRQSIGPMASGRVVVWRVWRGFPSLSLTYTYATYTTHYLYSLCSIALYSQLYSYLYIIFIYL</sequence>
<organism evidence="2">
    <name type="scientific">Apophua simplicipes ichnovirus</name>
    <dbReference type="NCBI Taxonomy" id="1329648"/>
    <lineage>
        <taxon>Viruses</taxon>
        <taxon>Viruses incertae sedis</taxon>
        <taxon>Polydnaviriformidae</taxon>
        <taxon>Ichnoviriform</taxon>
    </lineage>
</organism>
<keyword evidence="1" id="KW-0472">Membrane</keyword>
<evidence type="ECO:0000256" key="1">
    <source>
        <dbReference type="SAM" id="Phobius"/>
    </source>
</evidence>
<reference evidence="2" key="1">
    <citation type="journal article" date="2013" name="J. Gen. Virol.">
        <title>Ultrastructural and genomic characterization of a second banchine polydnavirus confirms the existence of shared features within this ichnovirus lineage.</title>
        <authorList>
            <person name="Djoumad A."/>
            <person name="Stoltz D."/>
            <person name="Beliveau C."/>
            <person name="Boyle B."/>
            <person name="Kuhn L."/>
            <person name="Cusson M."/>
        </authorList>
    </citation>
    <scope>NUCLEOTIDE SEQUENCE</scope>
</reference>
<evidence type="ECO:0000313" key="2">
    <source>
        <dbReference type="EMBL" id="AGQ20123.1"/>
    </source>
</evidence>